<dbReference type="GO" id="GO:0005524">
    <property type="term" value="F:ATP binding"/>
    <property type="evidence" value="ECO:0007669"/>
    <property type="project" value="UniProtKB-UniRule"/>
</dbReference>
<dbReference type="GO" id="GO:0046872">
    <property type="term" value="F:metal ion binding"/>
    <property type="evidence" value="ECO:0007669"/>
    <property type="project" value="InterPro"/>
</dbReference>
<evidence type="ECO:0000259" key="5">
    <source>
        <dbReference type="PROSITE" id="PS50975"/>
    </source>
</evidence>
<protein>
    <submittedName>
        <fullName evidence="6">Alanine-anticapsin ligase BacD</fullName>
        <ecNumber evidence="6">6.3.2.28</ecNumber>
    </submittedName>
</protein>
<sequence length="412" mass="46756">MKKFILLLGANQYLRERALAGARRASDAKIFIADKEGMFNKNRYFDGCLFCDEKDTQALIKALKAQIQKGFEFLGAVPLNDWTLASANELNAHFSLPFLSKEVIENSRNKYKMKLKFEEFKLPSAKFFLLEEESELKLAIAKVGFPLIIKPYDFGGSGGVFVAFNEEEAIKGLRQAKELIAKYKANFKIQGDKYLIEEYIRSKEEVSVEVLCGKNFYKSLCVTEKYLSDEPYFSEMAHLVPSHRLNNTSLNDLACKACKALGIDRGIAHVEIKIKENKFYLIELGARTGGDGIMDQLENAFEFNPYFLHIASYLGMDLANFEVPKPKRTSSIAFLKAKVGKIKKINLPQVLPKELTSIKITTSVGNESLVAKDWSTREGVVEFVWENHFFKEKTNLPIDLANVLSEQIFELE</sequence>
<dbReference type="SUPFAM" id="SSF56059">
    <property type="entry name" value="Glutathione synthetase ATP-binding domain-like"/>
    <property type="match status" value="1"/>
</dbReference>
<gene>
    <name evidence="6" type="primary">bacD</name>
    <name evidence="6" type="ORF">NCTC11951_00507</name>
</gene>
<evidence type="ECO:0000256" key="4">
    <source>
        <dbReference type="PROSITE-ProRule" id="PRU00409"/>
    </source>
</evidence>
<dbReference type="GO" id="GO:0016874">
    <property type="term" value="F:ligase activity"/>
    <property type="evidence" value="ECO:0007669"/>
    <property type="project" value="UniProtKB-KW"/>
</dbReference>
<reference evidence="6 7" key="1">
    <citation type="submission" date="2018-12" db="EMBL/GenBank/DDBJ databases">
        <authorList>
            <consortium name="Pathogen Informatics"/>
        </authorList>
    </citation>
    <scope>NUCLEOTIDE SEQUENCE [LARGE SCALE GENOMIC DNA]</scope>
    <source>
        <strain evidence="6 7">NCTC11951</strain>
    </source>
</reference>
<evidence type="ECO:0000256" key="3">
    <source>
        <dbReference type="ARBA" id="ARBA00022840"/>
    </source>
</evidence>
<keyword evidence="3 4" id="KW-0067">ATP-binding</keyword>
<dbReference type="Proteomes" id="UP000275504">
    <property type="component" value="Chromosome"/>
</dbReference>
<dbReference type="Pfam" id="PF13535">
    <property type="entry name" value="ATP-grasp_4"/>
    <property type="match status" value="1"/>
</dbReference>
<dbReference type="PANTHER" id="PTHR43585:SF2">
    <property type="entry name" value="ATP-GRASP ENZYME FSQD"/>
    <property type="match status" value="1"/>
</dbReference>
<accession>A0A381D1X8</accession>
<dbReference type="PANTHER" id="PTHR43585">
    <property type="entry name" value="FUMIPYRROLE BIOSYNTHESIS PROTEIN C"/>
    <property type="match status" value="1"/>
</dbReference>
<proteinExistence type="predicted"/>
<dbReference type="AlphaFoldDB" id="A0A381D1X8"/>
<name>A0A381D1X8_CAMJU</name>
<keyword evidence="1 6" id="KW-0436">Ligase</keyword>
<evidence type="ECO:0000256" key="2">
    <source>
        <dbReference type="ARBA" id="ARBA00022741"/>
    </source>
</evidence>
<dbReference type="InterPro" id="IPR011761">
    <property type="entry name" value="ATP-grasp"/>
</dbReference>
<dbReference type="EC" id="6.3.2.28" evidence="6"/>
<evidence type="ECO:0000313" key="6">
    <source>
        <dbReference type="EMBL" id="VEG60900.1"/>
    </source>
</evidence>
<evidence type="ECO:0000256" key="1">
    <source>
        <dbReference type="ARBA" id="ARBA00022598"/>
    </source>
</evidence>
<feature type="domain" description="ATP-grasp" evidence="5">
    <location>
        <begin position="114"/>
        <end position="314"/>
    </location>
</feature>
<dbReference type="Gene3D" id="3.30.470.20">
    <property type="entry name" value="ATP-grasp fold, B domain"/>
    <property type="match status" value="1"/>
</dbReference>
<keyword evidence="2 4" id="KW-0547">Nucleotide-binding</keyword>
<evidence type="ECO:0000313" key="7">
    <source>
        <dbReference type="Proteomes" id="UP000275504"/>
    </source>
</evidence>
<dbReference type="PROSITE" id="PS50975">
    <property type="entry name" value="ATP_GRASP"/>
    <property type="match status" value="1"/>
</dbReference>
<dbReference type="EMBL" id="LR134359">
    <property type="protein sequence ID" value="VEG60900.1"/>
    <property type="molecule type" value="Genomic_DNA"/>
</dbReference>
<organism evidence="6 7">
    <name type="scientific">Campylobacter jejuni subsp. doylei</name>
    <dbReference type="NCBI Taxonomy" id="32021"/>
    <lineage>
        <taxon>Bacteria</taxon>
        <taxon>Pseudomonadati</taxon>
        <taxon>Campylobacterota</taxon>
        <taxon>Epsilonproteobacteria</taxon>
        <taxon>Campylobacterales</taxon>
        <taxon>Campylobacteraceae</taxon>
        <taxon>Campylobacter</taxon>
    </lineage>
</organism>
<dbReference type="InterPro" id="IPR052032">
    <property type="entry name" value="ATP-dep_AA_Ligase"/>
</dbReference>